<proteinExistence type="predicted"/>
<feature type="compositionally biased region" description="Basic and acidic residues" evidence="1">
    <location>
        <begin position="28"/>
        <end position="49"/>
    </location>
</feature>
<organism evidence="2 3">
    <name type="scientific">Seiridium unicorne</name>
    <dbReference type="NCBI Taxonomy" id="138068"/>
    <lineage>
        <taxon>Eukaryota</taxon>
        <taxon>Fungi</taxon>
        <taxon>Dikarya</taxon>
        <taxon>Ascomycota</taxon>
        <taxon>Pezizomycotina</taxon>
        <taxon>Sordariomycetes</taxon>
        <taxon>Xylariomycetidae</taxon>
        <taxon>Amphisphaeriales</taxon>
        <taxon>Sporocadaceae</taxon>
        <taxon>Seiridium</taxon>
    </lineage>
</organism>
<reference evidence="2 3" key="1">
    <citation type="journal article" date="2024" name="J. Plant Pathol.">
        <title>Sequence and assembly of the genome of Seiridium unicorne, isolate CBS 538.82, causal agent of cypress canker disease.</title>
        <authorList>
            <person name="Scali E."/>
            <person name="Rocca G.D."/>
            <person name="Danti R."/>
            <person name="Garbelotto M."/>
            <person name="Barberini S."/>
            <person name="Baroncelli R."/>
            <person name="Emiliani G."/>
        </authorList>
    </citation>
    <scope>NUCLEOTIDE SEQUENCE [LARGE SCALE GENOMIC DNA]</scope>
    <source>
        <strain evidence="2 3">BM-138-508</strain>
    </source>
</reference>
<evidence type="ECO:0000313" key="2">
    <source>
        <dbReference type="EMBL" id="KAK9420334.1"/>
    </source>
</evidence>
<dbReference type="EMBL" id="JARVKF010000246">
    <property type="protein sequence ID" value="KAK9420334.1"/>
    <property type="molecule type" value="Genomic_DNA"/>
</dbReference>
<keyword evidence="3" id="KW-1185">Reference proteome</keyword>
<feature type="region of interest" description="Disordered" evidence="1">
    <location>
        <begin position="1"/>
        <end position="59"/>
    </location>
</feature>
<comment type="caution">
    <text evidence="2">The sequence shown here is derived from an EMBL/GenBank/DDBJ whole genome shotgun (WGS) entry which is preliminary data.</text>
</comment>
<name>A0ABR2V066_9PEZI</name>
<evidence type="ECO:0000256" key="1">
    <source>
        <dbReference type="SAM" id="MobiDB-lite"/>
    </source>
</evidence>
<accession>A0ABR2V066</accession>
<feature type="compositionally biased region" description="Polar residues" evidence="1">
    <location>
        <begin position="1"/>
        <end position="25"/>
    </location>
</feature>
<sequence length="340" mass="39385">MCATTSLPIITKSSNQTSPTRQVSGECNHGEPKSPKGVRFDEPLCEKPPEAGNGEDEEDTDIAAFFGREEDNEDNGLTDNQRSELLVIQGTCFKHLEQDPSRVMNHLLEETMNFVAVSAEITLASNRENAQQAYEKFQKGKDNLMLIFGLSCEYQFVIEDLKVLHMFRYGKVYRYFERLEHANRSTDKRDLILRNPEPFMNMPKAYWTNFMDEFNKEQHLRYSWIHGPRHGNEAVRRLPYSSRLELIGRLMDEDIPHIIACIAVYTCWSEAAAGNPGGLQHTYNQGRWNDARGVQWKDLCKFHKRSPKCYDWEPLRKAMVTAFSEMDKWLGGKTEFDPVW</sequence>
<gene>
    <name evidence="2" type="ORF">SUNI508_06603</name>
</gene>
<protein>
    <submittedName>
        <fullName evidence="2">Uncharacterized protein</fullName>
    </submittedName>
</protein>
<evidence type="ECO:0000313" key="3">
    <source>
        <dbReference type="Proteomes" id="UP001408356"/>
    </source>
</evidence>
<dbReference type="Proteomes" id="UP001408356">
    <property type="component" value="Unassembled WGS sequence"/>
</dbReference>